<proteinExistence type="predicted"/>
<accession>A0A813DQ84</accession>
<organism evidence="2 3">
    <name type="scientific">Polarella glacialis</name>
    <name type="common">Dinoflagellate</name>
    <dbReference type="NCBI Taxonomy" id="89957"/>
    <lineage>
        <taxon>Eukaryota</taxon>
        <taxon>Sar</taxon>
        <taxon>Alveolata</taxon>
        <taxon>Dinophyceae</taxon>
        <taxon>Suessiales</taxon>
        <taxon>Suessiaceae</taxon>
        <taxon>Polarella</taxon>
    </lineage>
</organism>
<evidence type="ECO:0000259" key="1">
    <source>
        <dbReference type="Pfam" id="PF13472"/>
    </source>
</evidence>
<sequence>MLERLPKLLKSLAPQNVDVVLILGGTNDMTSLEAEQIVSNLVALHEMAHGAGATTGVLSVPEARVGANLDVDPSPQKREKVNQALRDFALRHSQKCFFVDVAAAFPQTAATSELWDGDGLHFSEKGYMALGDLLAKAQLPKHRIPKIACSV</sequence>
<dbReference type="InterPro" id="IPR051532">
    <property type="entry name" value="Ester_Hydrolysis_Enzymes"/>
</dbReference>
<protein>
    <recommendedName>
        <fullName evidence="1">SGNH hydrolase-type esterase domain-containing protein</fullName>
    </recommendedName>
</protein>
<dbReference type="PANTHER" id="PTHR30383:SF5">
    <property type="entry name" value="SGNH HYDROLASE-TYPE ESTERASE DOMAIN-CONTAINING PROTEIN"/>
    <property type="match status" value="1"/>
</dbReference>
<reference evidence="2" key="1">
    <citation type="submission" date="2021-02" db="EMBL/GenBank/DDBJ databases">
        <authorList>
            <person name="Dougan E. K."/>
            <person name="Rhodes N."/>
            <person name="Thang M."/>
            <person name="Chan C."/>
        </authorList>
    </citation>
    <scope>NUCLEOTIDE SEQUENCE</scope>
</reference>
<dbReference type="Pfam" id="PF13472">
    <property type="entry name" value="Lipase_GDSL_2"/>
    <property type="match status" value="1"/>
</dbReference>
<keyword evidence="3" id="KW-1185">Reference proteome</keyword>
<dbReference type="GO" id="GO:0004622">
    <property type="term" value="F:phosphatidylcholine lysophospholipase activity"/>
    <property type="evidence" value="ECO:0007669"/>
    <property type="project" value="TreeGrafter"/>
</dbReference>
<dbReference type="SUPFAM" id="SSF52266">
    <property type="entry name" value="SGNH hydrolase"/>
    <property type="match status" value="1"/>
</dbReference>
<dbReference type="AlphaFoldDB" id="A0A813DQ84"/>
<dbReference type="PANTHER" id="PTHR30383">
    <property type="entry name" value="THIOESTERASE 1/PROTEASE 1/LYSOPHOSPHOLIPASE L1"/>
    <property type="match status" value="1"/>
</dbReference>
<dbReference type="InterPro" id="IPR036514">
    <property type="entry name" value="SGNH_hydro_sf"/>
</dbReference>
<dbReference type="EMBL" id="CAJNNV010002770">
    <property type="protein sequence ID" value="CAE8587801.1"/>
    <property type="molecule type" value="Genomic_DNA"/>
</dbReference>
<dbReference type="OrthoDB" id="408760at2759"/>
<dbReference type="Proteomes" id="UP000654075">
    <property type="component" value="Unassembled WGS sequence"/>
</dbReference>
<dbReference type="Gene3D" id="3.40.50.1110">
    <property type="entry name" value="SGNH hydrolase"/>
    <property type="match status" value="1"/>
</dbReference>
<feature type="domain" description="SGNH hydrolase-type esterase" evidence="1">
    <location>
        <begin position="3"/>
        <end position="128"/>
    </location>
</feature>
<comment type="caution">
    <text evidence="2">The sequence shown here is derived from an EMBL/GenBank/DDBJ whole genome shotgun (WGS) entry which is preliminary data.</text>
</comment>
<gene>
    <name evidence="2" type="ORF">PGLA1383_LOCUS6629</name>
</gene>
<evidence type="ECO:0000313" key="2">
    <source>
        <dbReference type="EMBL" id="CAE8587801.1"/>
    </source>
</evidence>
<name>A0A813DQ84_POLGL</name>
<dbReference type="InterPro" id="IPR013830">
    <property type="entry name" value="SGNH_hydro"/>
</dbReference>
<evidence type="ECO:0000313" key="3">
    <source>
        <dbReference type="Proteomes" id="UP000654075"/>
    </source>
</evidence>